<gene>
    <name evidence="1" type="primary">nnrE</name>
    <name evidence="4" type="ORF">HMPREF6123_1478</name>
</gene>
<dbReference type="GO" id="GO:0000166">
    <property type="term" value="F:nucleotide binding"/>
    <property type="evidence" value="ECO:0007669"/>
    <property type="project" value="UniProtKB-KW"/>
</dbReference>
<feature type="binding site" evidence="1">
    <location>
        <position position="316"/>
    </location>
    <ligand>
        <name>K(+)</name>
        <dbReference type="ChEBI" id="CHEBI:29103"/>
    </ligand>
</feature>
<dbReference type="GO" id="GO:0046872">
    <property type="term" value="F:metal ion binding"/>
    <property type="evidence" value="ECO:0007669"/>
    <property type="project" value="UniProtKB-KW"/>
</dbReference>
<dbReference type="eggNOG" id="COG0062">
    <property type="taxonomic scope" value="Bacteria"/>
</dbReference>
<dbReference type="EC" id="5.1.99.6" evidence="1"/>
<keyword evidence="1" id="KW-0547">Nucleotide-binding</keyword>
<protein>
    <recommendedName>
        <fullName evidence="1">NAD(P)H-hydrate epimerase</fullName>
        <ecNumber evidence="1">5.1.99.6</ecNumber>
    </recommendedName>
    <alternativeName>
        <fullName evidence="1">NAD(P)HX epimerase</fullName>
    </alternativeName>
</protein>
<dbReference type="GO" id="GO:0016747">
    <property type="term" value="F:acyltransferase activity, transferring groups other than amino-acyl groups"/>
    <property type="evidence" value="ECO:0007669"/>
    <property type="project" value="InterPro"/>
</dbReference>
<feature type="binding site" evidence="1">
    <location>
        <begin position="320"/>
        <end position="326"/>
    </location>
    <ligand>
        <name>(6S)-NADPHX</name>
        <dbReference type="ChEBI" id="CHEBI:64076"/>
    </ligand>
</feature>
<comment type="function">
    <text evidence="1">Catalyzes the epimerization of the S- and R-forms of NAD(P)HX, a damaged form of NAD(P)H that is a result of enzymatic or heat-dependent hydration. This is a prerequisite for the S-specific NAD(P)H-hydrate dehydratase to allow the repair of both epimers of NAD(P)HX.</text>
</comment>
<keyword evidence="5" id="KW-1185">Reference proteome</keyword>
<comment type="catalytic activity">
    <reaction evidence="1">
        <text>(6R)-NADHX = (6S)-NADHX</text>
        <dbReference type="Rhea" id="RHEA:32215"/>
        <dbReference type="ChEBI" id="CHEBI:64074"/>
        <dbReference type="ChEBI" id="CHEBI:64075"/>
        <dbReference type="EC" id="5.1.99.6"/>
    </reaction>
</comment>
<dbReference type="eggNOG" id="COG0456">
    <property type="taxonomic scope" value="Bacteria"/>
</dbReference>
<dbReference type="InterPro" id="IPR004443">
    <property type="entry name" value="YjeF_N_dom"/>
</dbReference>
<dbReference type="Pfam" id="PF13508">
    <property type="entry name" value="Acetyltransf_7"/>
    <property type="match status" value="1"/>
</dbReference>
<dbReference type="Proteomes" id="UP000004121">
    <property type="component" value="Unassembled WGS sequence"/>
</dbReference>
<keyword evidence="1" id="KW-0479">Metal-binding</keyword>
<dbReference type="AlphaFoldDB" id="C2KYA9"/>
<dbReference type="PROSITE" id="PS51186">
    <property type="entry name" value="GNAT"/>
    <property type="match status" value="1"/>
</dbReference>
<evidence type="ECO:0000259" key="2">
    <source>
        <dbReference type="PROSITE" id="PS51186"/>
    </source>
</evidence>
<dbReference type="PROSITE" id="PS51385">
    <property type="entry name" value="YJEF_N"/>
    <property type="match status" value="1"/>
</dbReference>
<dbReference type="NCBIfam" id="TIGR00197">
    <property type="entry name" value="yjeF_nterm"/>
    <property type="match status" value="1"/>
</dbReference>
<dbReference type="Gene3D" id="3.40.50.10260">
    <property type="entry name" value="YjeF N-terminal domain"/>
    <property type="match status" value="1"/>
</dbReference>
<keyword evidence="1" id="KW-0630">Potassium</keyword>
<evidence type="ECO:0000259" key="3">
    <source>
        <dbReference type="PROSITE" id="PS51385"/>
    </source>
</evidence>
<dbReference type="HAMAP" id="MF_01966">
    <property type="entry name" value="NADHX_epimerase"/>
    <property type="match status" value="1"/>
</dbReference>
<dbReference type="SUPFAM" id="SSF64153">
    <property type="entry name" value="YjeF N-terminal domain-like"/>
    <property type="match status" value="1"/>
</dbReference>
<keyword evidence="1" id="KW-0520">NAD</keyword>
<sequence length="404" mass="46551">MWSNKEKIWWRIKAMFSDRRIMIRFEIIDENTKNLEEIKQLYFDAFPFEERIPFFIMVLVGNDRGVEFLSIYDDDKWLGFIHTLVGDELSYIFYFAIENSLRQSGYGSKILREYKKMHPRLSLAIEPVEEESDNFKQRKKRLDFYRKNGFETLDTRVVEMGVEFELMGAKGMEIKERDYRKLVKKFFDSFEQKKVLSVKEMRDADSYTIANFVDSKELMYRAGEAIFYVGDWNIGDKVLVVAGSGNNAGDGYVVADLLNTEEIDVEILLIKDKFSEDGQYYFNICKQNGIKCNVLDESMDYSVLLEKFNSYDYILDCIYGTGFSGKVKEPVYSLIKAINDSNASVVSADINSGMNGDTGESDICVNSDITVSIGFLKKGLITNEASKHIGELINMDIGIVIEDK</sequence>
<comment type="catalytic activity">
    <reaction evidence="1">
        <text>(6R)-NADPHX = (6S)-NADPHX</text>
        <dbReference type="Rhea" id="RHEA:32227"/>
        <dbReference type="ChEBI" id="CHEBI:64076"/>
        <dbReference type="ChEBI" id="CHEBI:64077"/>
        <dbReference type="EC" id="5.1.99.6"/>
    </reaction>
</comment>
<dbReference type="Pfam" id="PF03853">
    <property type="entry name" value="YjeF_N"/>
    <property type="match status" value="1"/>
</dbReference>
<dbReference type="InterPro" id="IPR000182">
    <property type="entry name" value="GNAT_dom"/>
</dbReference>
<feature type="domain" description="YjeF N-terminal" evidence="3">
    <location>
        <begin position="201"/>
        <end position="404"/>
    </location>
</feature>
<dbReference type="InterPro" id="IPR036652">
    <property type="entry name" value="YjeF_N_dom_sf"/>
</dbReference>
<feature type="domain" description="N-acetyltransferase" evidence="2">
    <location>
        <begin position="25"/>
        <end position="165"/>
    </location>
</feature>
<comment type="cofactor">
    <cofactor evidence="1">
        <name>K(+)</name>
        <dbReference type="ChEBI" id="CHEBI:29103"/>
    </cofactor>
    <text evidence="1">Binds 1 potassium ion per subunit.</text>
</comment>
<feature type="binding site" evidence="1">
    <location>
        <position position="352"/>
    </location>
    <ligand>
        <name>K(+)</name>
        <dbReference type="ChEBI" id="CHEBI:29103"/>
    </ligand>
</feature>
<organism evidence="4 5">
    <name type="scientific">Oribacterium sinus F0268</name>
    <dbReference type="NCBI Taxonomy" id="585501"/>
    <lineage>
        <taxon>Bacteria</taxon>
        <taxon>Bacillati</taxon>
        <taxon>Bacillota</taxon>
        <taxon>Clostridia</taxon>
        <taxon>Lachnospirales</taxon>
        <taxon>Lachnospiraceae</taxon>
        <taxon>Oribacterium</taxon>
    </lineage>
</organism>
<dbReference type="EMBL" id="ACKX01000152">
    <property type="protein sequence ID" value="EEJ51242.1"/>
    <property type="molecule type" value="Genomic_DNA"/>
</dbReference>
<dbReference type="HOGENOM" id="CLU_677549_0_0_9"/>
<reference evidence="4 5" key="1">
    <citation type="submission" date="2009-04" db="EMBL/GenBank/DDBJ databases">
        <authorList>
            <person name="Qin X."/>
            <person name="Bachman B."/>
            <person name="Battles P."/>
            <person name="Bell A."/>
            <person name="Bess C."/>
            <person name="Bickham C."/>
            <person name="Chaboub L."/>
            <person name="Chen D."/>
            <person name="Coyle M."/>
            <person name="Deiros D.R."/>
            <person name="Dinh H."/>
            <person name="Forbes L."/>
            <person name="Fowler G."/>
            <person name="Francisco L."/>
            <person name="Fu Q."/>
            <person name="Gubbala S."/>
            <person name="Hale W."/>
            <person name="Han Y."/>
            <person name="Hemphill L."/>
            <person name="Highlander S.K."/>
            <person name="Hirani K."/>
            <person name="Hogues M."/>
            <person name="Jackson L."/>
            <person name="Jakkamsetti A."/>
            <person name="Javaid M."/>
            <person name="Jiang H."/>
            <person name="Korchina V."/>
            <person name="Kovar C."/>
            <person name="Lara F."/>
            <person name="Lee S."/>
            <person name="Mata R."/>
            <person name="Mathew T."/>
            <person name="Moen C."/>
            <person name="Morales K."/>
            <person name="Munidasa M."/>
            <person name="Nazareth L."/>
            <person name="Ngo R."/>
            <person name="Nguyen L."/>
            <person name="Okwuonu G."/>
            <person name="Ongeri F."/>
            <person name="Patil S."/>
            <person name="Petrosino J."/>
            <person name="Pham C."/>
            <person name="Pham P."/>
            <person name="Pu L.-L."/>
            <person name="Puazo M."/>
            <person name="Raj R."/>
            <person name="Reid J."/>
            <person name="Rouhana J."/>
            <person name="Saada N."/>
            <person name="Shang Y."/>
            <person name="Simmons D."/>
            <person name="Thornton R."/>
            <person name="Warren J."/>
            <person name="Weissenberger G."/>
            <person name="Zhang J."/>
            <person name="Zhang L."/>
            <person name="Zhou C."/>
            <person name="Zhu D."/>
            <person name="Muzny D."/>
            <person name="Worley K."/>
            <person name="Gibbs R."/>
        </authorList>
    </citation>
    <scope>NUCLEOTIDE SEQUENCE [LARGE SCALE GENOMIC DNA]</scope>
    <source>
        <strain evidence="4 5">F0268</strain>
    </source>
</reference>
<evidence type="ECO:0000313" key="5">
    <source>
        <dbReference type="Proteomes" id="UP000004121"/>
    </source>
</evidence>
<keyword evidence="1" id="KW-0413">Isomerase</keyword>
<dbReference type="Gene3D" id="3.40.630.30">
    <property type="match status" value="1"/>
</dbReference>
<dbReference type="GO" id="GO:0052856">
    <property type="term" value="F:NAD(P)HX epimerase activity"/>
    <property type="evidence" value="ECO:0007669"/>
    <property type="project" value="UniProtKB-UniRule"/>
</dbReference>
<name>C2KYA9_9FIRM</name>
<evidence type="ECO:0000313" key="4">
    <source>
        <dbReference type="EMBL" id="EEJ51242.1"/>
    </source>
</evidence>
<dbReference type="SUPFAM" id="SSF55729">
    <property type="entry name" value="Acyl-CoA N-acyltransferases (Nat)"/>
    <property type="match status" value="1"/>
</dbReference>
<keyword evidence="1" id="KW-0521">NADP</keyword>
<comment type="similarity">
    <text evidence="1">Belongs to the NnrE/AIBP family.</text>
</comment>
<comment type="caution">
    <text evidence="4">The sequence shown here is derived from an EMBL/GenBank/DDBJ whole genome shotgun (WGS) entry which is preliminary data.</text>
</comment>
<evidence type="ECO:0000256" key="1">
    <source>
        <dbReference type="HAMAP-Rule" id="MF_01966"/>
    </source>
</evidence>
<proteinExistence type="inferred from homology"/>
<accession>C2KYA9</accession>
<dbReference type="InParanoid" id="C2KYA9"/>
<feature type="binding site" evidence="1">
    <location>
        <position position="247"/>
    </location>
    <ligand>
        <name>K(+)</name>
        <dbReference type="ChEBI" id="CHEBI:29103"/>
    </ligand>
</feature>
<dbReference type="InterPro" id="IPR016181">
    <property type="entry name" value="Acyl_CoA_acyltransferase"/>
</dbReference>
<dbReference type="STRING" id="585501.HMPREF6123_1478"/>
<feature type="binding site" evidence="1">
    <location>
        <position position="349"/>
    </location>
    <ligand>
        <name>(6S)-NADPHX</name>
        <dbReference type="ChEBI" id="CHEBI:64076"/>
    </ligand>
</feature>
<comment type="caution">
    <text evidence="1">Lacks conserved residue(s) required for the propagation of feature annotation.</text>
</comment>